<proteinExistence type="inferred from homology"/>
<feature type="region of interest" description="Disordered" evidence="14">
    <location>
        <begin position="1"/>
        <end position="20"/>
    </location>
</feature>
<keyword evidence="4" id="KW-0138">CF(0)</keyword>
<evidence type="ECO:0000256" key="7">
    <source>
        <dbReference type="ARBA" id="ARBA00023065"/>
    </source>
</evidence>
<dbReference type="EMBL" id="BRZM01000255">
    <property type="protein sequence ID" value="GLD69661.1"/>
    <property type="molecule type" value="Genomic_DNA"/>
</dbReference>
<dbReference type="GO" id="GO:0015986">
    <property type="term" value="P:proton motive force-driven ATP synthesis"/>
    <property type="evidence" value="ECO:0007669"/>
    <property type="project" value="InterPro"/>
</dbReference>
<dbReference type="SUPFAM" id="SSF111357">
    <property type="entry name" value="Mitochondrial ATP synthase coupling factor 6"/>
    <property type="match status" value="1"/>
</dbReference>
<evidence type="ECO:0000256" key="13">
    <source>
        <dbReference type="ARBA" id="ARBA00073749"/>
    </source>
</evidence>
<evidence type="ECO:0000256" key="14">
    <source>
        <dbReference type="SAM" id="MobiDB-lite"/>
    </source>
</evidence>
<evidence type="ECO:0000256" key="8">
    <source>
        <dbReference type="ARBA" id="ARBA00023128"/>
    </source>
</evidence>
<evidence type="ECO:0000256" key="5">
    <source>
        <dbReference type="ARBA" id="ARBA00022781"/>
    </source>
</evidence>
<accession>A0AAD3RIK9</accession>
<keyword evidence="6" id="KW-0999">Mitochondrion inner membrane</keyword>
<evidence type="ECO:0000313" key="15">
    <source>
        <dbReference type="EMBL" id="GLD69661.1"/>
    </source>
</evidence>
<keyword evidence="8" id="KW-0496">Mitochondrion</keyword>
<dbReference type="InterPro" id="IPR008387">
    <property type="entry name" value="ATP_synth_f6_mt"/>
</dbReference>
<evidence type="ECO:0000256" key="1">
    <source>
        <dbReference type="ARBA" id="ARBA00004273"/>
    </source>
</evidence>
<gene>
    <name evidence="15" type="ORF">AKAME5_002097600</name>
</gene>
<keyword evidence="7" id="KW-0406">Ion transport</keyword>
<evidence type="ECO:0000256" key="12">
    <source>
        <dbReference type="ARBA" id="ARBA00064647"/>
    </source>
</evidence>
<dbReference type="GO" id="GO:0015078">
    <property type="term" value="F:proton transmembrane transporter activity"/>
    <property type="evidence" value="ECO:0007669"/>
    <property type="project" value="InterPro"/>
</dbReference>
<evidence type="ECO:0000256" key="4">
    <source>
        <dbReference type="ARBA" id="ARBA00022547"/>
    </source>
</evidence>
<dbReference type="FunFam" id="1.10.246.110:FF:000001">
    <property type="entry name" value="ATP synthase-coupling factor 6, mitochondrial"/>
    <property type="match status" value="1"/>
</dbReference>
<keyword evidence="9" id="KW-0472">Membrane</keyword>
<dbReference type="PANTHER" id="PTHR12441:SF10">
    <property type="entry name" value="ATP SYNTHASE-COUPLING FACTOR 6, MITOCHONDRIAL"/>
    <property type="match status" value="1"/>
</dbReference>
<protein>
    <recommendedName>
        <fullName evidence="13">ATP synthase peripheral stalk subunit F6, mitochondrial</fullName>
    </recommendedName>
    <alternativeName>
        <fullName evidence="10">ATP synthase peripheral stalk subunit F6</fullName>
    </alternativeName>
</protein>
<evidence type="ECO:0000313" key="16">
    <source>
        <dbReference type="Proteomes" id="UP001279410"/>
    </source>
</evidence>
<comment type="subunit">
    <text evidence="12">Component of the ATP synthase complex composed at least of ATP5F1A/subunit alpha, ATP5F1B/subunit beta, ATP5MC1/subunit c (homooctomer), MT-ATP6/subunit a, MT-ATP8/subunit 8, ATP5ME/subunit e, ATP5MF/subunit f, ATP5MG/subunit g, ATP5MK/subunit k, ATP5MJ/subunit j, ATP5F1C/subunit gamma, ATP5F1D/subunit delta, ATP5F1E/subunit epsilon, ATP5PF/subunit F6, ATP5PB/subunit b, ATP5PD/subunit d, ATP5PO/subunit OSCP. ATP synthase complex consists of a soluble F(1) head domain (subunits alpha(3) and beta(3)) - the catalytic core - and a membrane F(0) domain - the membrane proton channel (subunits c, a, 8, e, f, g, k and j). These two domains are linked by a central stalk (subunits gamma, delta, and epsilon) rotating inside the F1 region and a stationary peripheral stalk (subunits F6, b, d, and OSCP).</text>
</comment>
<comment type="similarity">
    <text evidence="2">Belongs to the eukaryotic ATPase subunit F6 family.</text>
</comment>
<comment type="caution">
    <text evidence="15">The sequence shown here is derived from an EMBL/GenBank/DDBJ whole genome shotgun (WGS) entry which is preliminary data.</text>
</comment>
<keyword evidence="16" id="KW-1185">Reference proteome</keyword>
<dbReference type="GO" id="GO:0045259">
    <property type="term" value="C:proton-transporting ATP synthase complex"/>
    <property type="evidence" value="ECO:0007669"/>
    <property type="project" value="UniProtKB-KW"/>
</dbReference>
<evidence type="ECO:0000256" key="9">
    <source>
        <dbReference type="ARBA" id="ARBA00023136"/>
    </source>
</evidence>
<dbReference type="AlphaFoldDB" id="A0AAD3RIK9"/>
<dbReference type="Pfam" id="PF05511">
    <property type="entry name" value="ATP-synt_F6"/>
    <property type="match status" value="1"/>
</dbReference>
<keyword evidence="3" id="KW-0813">Transport</keyword>
<comment type="function">
    <text evidence="11">Subunit F6, of the mitochondrial membrane ATP synthase complex (F(1)F(0) ATP synthase or Complex V) that produces ATP from ADP in the presence of a proton gradient across the membrane which is generated by electron transport complexes of the respiratory chain. ATP synthase complex consist of a soluble F(1) head domain - the catalytic core - and a membrane F(1) domain - the membrane proton channel. These two domains are linked by a central stalk rotating inside the F(1) region and a stationary peripheral stalk. During catalysis, ATP synthesis in the catalytic domain of F(1) is coupled via a rotary mechanism of the central stalk subunits to proton translocation. In vivo, can only synthesize ATP although its ATP hydrolase activity can be activated artificially in vitro. Part of the complex F(0) domain. Part of the complex F(0) domain and the peripheric stalk, which acts as a stator to hold the catalytic alpha(3)beta(3) subcomplex and subunit a/ATP6 static relative to the rotary elements.</text>
</comment>
<dbReference type="PANTHER" id="PTHR12441">
    <property type="entry name" value="ATP SYNTHASE COUPLING FACTOR 6, MITOCHONDRIAL"/>
    <property type="match status" value="1"/>
</dbReference>
<organism evidence="15 16">
    <name type="scientific">Lates japonicus</name>
    <name type="common">Japanese lates</name>
    <dbReference type="NCBI Taxonomy" id="270547"/>
    <lineage>
        <taxon>Eukaryota</taxon>
        <taxon>Metazoa</taxon>
        <taxon>Chordata</taxon>
        <taxon>Craniata</taxon>
        <taxon>Vertebrata</taxon>
        <taxon>Euteleostomi</taxon>
        <taxon>Actinopterygii</taxon>
        <taxon>Neopterygii</taxon>
        <taxon>Teleostei</taxon>
        <taxon>Neoteleostei</taxon>
        <taxon>Acanthomorphata</taxon>
        <taxon>Carangaria</taxon>
        <taxon>Carangaria incertae sedis</taxon>
        <taxon>Centropomidae</taxon>
        <taxon>Lates</taxon>
    </lineage>
</organism>
<evidence type="ECO:0000256" key="3">
    <source>
        <dbReference type="ARBA" id="ARBA00022448"/>
    </source>
</evidence>
<dbReference type="GO" id="GO:0005743">
    <property type="term" value="C:mitochondrial inner membrane"/>
    <property type="evidence" value="ECO:0007669"/>
    <property type="project" value="UniProtKB-SubCell"/>
</dbReference>
<comment type="subcellular location">
    <subcellularLocation>
        <location evidence="1">Mitochondrion inner membrane</location>
    </subcellularLocation>
</comment>
<reference evidence="15" key="1">
    <citation type="submission" date="2022-08" db="EMBL/GenBank/DDBJ databases">
        <title>Genome sequencing of akame (Lates japonicus).</title>
        <authorList>
            <person name="Hashiguchi Y."/>
            <person name="Takahashi H."/>
        </authorList>
    </citation>
    <scope>NUCLEOTIDE SEQUENCE</scope>
    <source>
        <strain evidence="15">Kochi</strain>
    </source>
</reference>
<evidence type="ECO:0000256" key="10">
    <source>
        <dbReference type="ARBA" id="ARBA00029863"/>
    </source>
</evidence>
<evidence type="ECO:0000256" key="6">
    <source>
        <dbReference type="ARBA" id="ARBA00022792"/>
    </source>
</evidence>
<evidence type="ECO:0000256" key="11">
    <source>
        <dbReference type="ARBA" id="ARBA00059339"/>
    </source>
</evidence>
<name>A0AAD3RIK9_LATJO</name>
<dbReference type="Gene3D" id="1.10.246.110">
    <property type="entry name" value="Mitochondrial ATP synthase-coupling factor 6"/>
    <property type="match status" value="1"/>
</dbReference>
<keyword evidence="5" id="KW-0375">Hydrogen ion transport</keyword>
<dbReference type="InterPro" id="IPR036204">
    <property type="entry name" value="ATP_synth_f6_sf_mt"/>
</dbReference>
<dbReference type="Proteomes" id="UP001279410">
    <property type="component" value="Unassembled WGS sequence"/>
</dbReference>
<evidence type="ECO:0000256" key="2">
    <source>
        <dbReference type="ARBA" id="ARBA00007346"/>
    </source>
</evidence>
<sequence length="458" mass="49562">MGADHKASPEAENSSEDESEILTKVLSKWESLPEDLQELEGETDTLVKELLCHVPAVLFKSPSTIKASSASDQPVGANGESLQMQEKANEEDMTLESVTLAEVKAQFGSLETEVLQETSDALEKEADVLAKEEKIEVETAIEDAVFEDTTEAEILTLDSISEATDAIEAETSVILEAILGSEQGLRQPPDTLPLKLVPQSEKICQEAEKESGEQDENVLEAMSLEAVTLAEIEASLGTLENEPLSETTAYLENEAEILAGERRMEVEEGTVSEETNEALDVESLSLPEADGLFEDLQTDALMEELLFTIPGHVAGVTEAQISQEGVGTSNLDAPVVMGSAAVDTAAAETDDFPASLAPKEVLLGQEMVEEGEQTETLGTEDGAGTHTDLDPVQRLFLEKIREYDNMRSMSGGPVGLEPDYERHLSEETAKLQRLYGGGDLSSFPQFTFTEPKMDEDTK</sequence>